<dbReference type="AlphaFoldDB" id="A0A4D4KYW8"/>
<reference evidence="1 2" key="1">
    <citation type="journal article" date="2020" name="Int. J. Syst. Evol. Microbiol.">
        <title>Reclassification of Streptomyces castelarensis and Streptomyces sporoclivatus as later heterotypic synonyms of Streptomyces antimycoticus.</title>
        <authorList>
            <person name="Komaki H."/>
            <person name="Tamura T."/>
        </authorList>
    </citation>
    <scope>NUCLEOTIDE SEQUENCE [LARGE SCALE GENOMIC DNA]</scope>
    <source>
        <strain evidence="1 2">NBRC 13459</strain>
    </source>
</reference>
<dbReference type="Proteomes" id="UP000301309">
    <property type="component" value="Unassembled WGS sequence"/>
</dbReference>
<accession>A0A4D4KYW8</accession>
<sequence>MAVDAQWPPFRLSCPRGQVACSLSQSTAEADLSKPPPLLAWWLWSGTTGPSRVIPWTAGAFDPGRGGVGGIDDVFGRGQAGVGEVVVDLFGEFAVLDRGDRGGHVDDYLGPVGVTGLG</sequence>
<proteinExistence type="predicted"/>
<keyword evidence="2" id="KW-1185">Reference proteome</keyword>
<organism evidence="1 2">
    <name type="scientific">Streptomyces violaceusniger</name>
    <dbReference type="NCBI Taxonomy" id="68280"/>
    <lineage>
        <taxon>Bacteria</taxon>
        <taxon>Bacillati</taxon>
        <taxon>Actinomycetota</taxon>
        <taxon>Actinomycetes</taxon>
        <taxon>Kitasatosporales</taxon>
        <taxon>Streptomycetaceae</taxon>
        <taxon>Streptomyces</taxon>
        <taxon>Streptomyces violaceusniger group</taxon>
    </lineage>
</organism>
<evidence type="ECO:0000313" key="1">
    <source>
        <dbReference type="EMBL" id="GDY52086.1"/>
    </source>
</evidence>
<comment type="caution">
    <text evidence="1">The sequence shown here is derived from an EMBL/GenBank/DDBJ whole genome shotgun (WGS) entry which is preliminary data.</text>
</comment>
<dbReference type="EMBL" id="BJHW01000001">
    <property type="protein sequence ID" value="GDY52086.1"/>
    <property type="molecule type" value="Genomic_DNA"/>
</dbReference>
<evidence type="ECO:0000313" key="2">
    <source>
        <dbReference type="Proteomes" id="UP000301309"/>
    </source>
</evidence>
<gene>
    <name evidence="1" type="ORF">SVIO_027090</name>
</gene>
<protein>
    <submittedName>
        <fullName evidence="1">Uncharacterized protein</fullName>
    </submittedName>
</protein>
<name>A0A4D4KYW8_STRVO</name>